<dbReference type="Pfam" id="PF19031">
    <property type="entry name" value="Intu_longin_1"/>
    <property type="match status" value="1"/>
</dbReference>
<sequence>MKKGTSTPPPIIDQTPLHFLKNDEILFCIIEKFENDEAADQTEKIIYFYPEIPQVNQMMKVNFGGGILSISGIVHDFFTDVSIDYISLEKHILSFKVVDTYTLVLCTSNEVPPSTVTNHLNHIYKAMSFYFKGFELFNDRDKKKIDMEFNELMEIITTNIYKNKMSAFNPLPYTPLPNRSQRIFIQTTQLIDNILSSDHLGGAVFFRNTVLFSNFELPTTTKFILDKIEYTRRKHTSPILLQQQQQQQQQQLSPQATTPQPLSPQFSAALPAQIIPEDYHQTVYISPSEYQNLKNRYNNQDNKKYEKEDDNNGENSSDGNNNNNNVHQFINLELLIMFYQDLTIAILTEIGNKQLPLIHLEFNKIRLNHNNKILGLEKELENSFDNRPSPPQVIYRTTISPSNNFHFLSYDSLTNMAVSSGIYTVNEENFINTCTAIHDSFIENPDVTQMFIRNHNGEIFCKKQFGREIYYQPKLLYGNNKFLENSELTIQSHLKDHNINTL</sequence>
<protein>
    <recommendedName>
        <fullName evidence="2">CCZ1/INTU/HSP4 first Longin domain-containing protein</fullName>
    </recommendedName>
</protein>
<dbReference type="GO" id="GO:0031410">
    <property type="term" value="C:cytoplasmic vesicle"/>
    <property type="evidence" value="ECO:0007669"/>
    <property type="project" value="TreeGrafter"/>
</dbReference>
<evidence type="ECO:0000313" key="4">
    <source>
        <dbReference type="Proteomes" id="UP000695562"/>
    </source>
</evidence>
<feature type="region of interest" description="Disordered" evidence="1">
    <location>
        <begin position="291"/>
        <end position="324"/>
    </location>
</feature>
<gene>
    <name evidence="3" type="ORF">CYY_006477</name>
</gene>
<evidence type="ECO:0000259" key="2">
    <source>
        <dbReference type="Pfam" id="PF19031"/>
    </source>
</evidence>
<evidence type="ECO:0000313" key="3">
    <source>
        <dbReference type="EMBL" id="KAF2072211.1"/>
    </source>
</evidence>
<dbReference type="PANTHER" id="PTHR14407:SF9">
    <property type="entry name" value="BLOC-3 COMPLEX MEMBER HPS4"/>
    <property type="match status" value="1"/>
</dbReference>
<keyword evidence="4" id="KW-1185">Reference proteome</keyword>
<accession>A0A8J4URH1</accession>
<feature type="region of interest" description="Disordered" evidence="1">
    <location>
        <begin position="239"/>
        <end position="263"/>
    </location>
</feature>
<dbReference type="GO" id="GO:0005085">
    <property type="term" value="F:guanyl-nucleotide exchange factor activity"/>
    <property type="evidence" value="ECO:0007669"/>
    <property type="project" value="TreeGrafter"/>
</dbReference>
<dbReference type="EMBL" id="AJWJ01000300">
    <property type="protein sequence ID" value="KAF2072211.1"/>
    <property type="molecule type" value="Genomic_DNA"/>
</dbReference>
<reference evidence="3" key="1">
    <citation type="submission" date="2020-01" db="EMBL/GenBank/DDBJ databases">
        <title>Development of genomics and gene disruption for Polysphondylium violaceum indicates a role for the polyketide synthase stlB in stalk morphogenesis.</title>
        <authorList>
            <person name="Narita B."/>
            <person name="Kawabe Y."/>
            <person name="Kin K."/>
            <person name="Saito T."/>
            <person name="Gibbs R."/>
            <person name="Kuspa A."/>
            <person name="Muzny D."/>
            <person name="Queller D."/>
            <person name="Richards S."/>
            <person name="Strassman J."/>
            <person name="Sucgang R."/>
            <person name="Worley K."/>
            <person name="Schaap P."/>
        </authorList>
    </citation>
    <scope>NUCLEOTIDE SEQUENCE</scope>
    <source>
        <strain evidence="3">QSvi11</strain>
    </source>
</reference>
<feature type="compositionally biased region" description="Polar residues" evidence="1">
    <location>
        <begin position="253"/>
        <end position="263"/>
    </location>
</feature>
<dbReference type="GO" id="GO:0006605">
    <property type="term" value="P:protein targeting"/>
    <property type="evidence" value="ECO:0007669"/>
    <property type="project" value="TreeGrafter"/>
</dbReference>
<dbReference type="PANTHER" id="PTHR14407">
    <property type="entry name" value="HERMANSKY-PUDLAK SYNDROME 4 PROTEIN LIGHT-EAR PROTEIN-RELATED"/>
    <property type="match status" value="1"/>
</dbReference>
<dbReference type="GO" id="GO:0031267">
    <property type="term" value="F:small GTPase binding"/>
    <property type="evidence" value="ECO:0007669"/>
    <property type="project" value="TreeGrafter"/>
</dbReference>
<proteinExistence type="predicted"/>
<dbReference type="GO" id="GO:0005765">
    <property type="term" value="C:lysosomal membrane"/>
    <property type="evidence" value="ECO:0007669"/>
    <property type="project" value="TreeGrafter"/>
</dbReference>
<feature type="domain" description="CCZ1/INTU/HSP4 first Longin" evidence="2">
    <location>
        <begin position="31"/>
        <end position="131"/>
    </location>
</feature>
<name>A0A8J4URH1_9MYCE</name>
<dbReference type="InterPro" id="IPR043987">
    <property type="entry name" value="CCZ1/INTU/HSP4_longin_1"/>
</dbReference>
<dbReference type="OrthoDB" id="16754at2759"/>
<dbReference type="GO" id="GO:0016192">
    <property type="term" value="P:vesicle-mediated transport"/>
    <property type="evidence" value="ECO:0007669"/>
    <property type="project" value="InterPro"/>
</dbReference>
<dbReference type="GO" id="GO:0031085">
    <property type="term" value="C:BLOC-3 complex"/>
    <property type="evidence" value="ECO:0007669"/>
    <property type="project" value="TreeGrafter"/>
</dbReference>
<feature type="compositionally biased region" description="Low complexity" evidence="1">
    <location>
        <begin position="313"/>
        <end position="324"/>
    </location>
</feature>
<dbReference type="InterPro" id="IPR026091">
    <property type="entry name" value="HPS4"/>
</dbReference>
<evidence type="ECO:0000256" key="1">
    <source>
        <dbReference type="SAM" id="MobiDB-lite"/>
    </source>
</evidence>
<feature type="compositionally biased region" description="Low complexity" evidence="1">
    <location>
        <begin position="240"/>
        <end position="252"/>
    </location>
</feature>
<dbReference type="AlphaFoldDB" id="A0A8J4URH1"/>
<feature type="compositionally biased region" description="Polar residues" evidence="1">
    <location>
        <begin position="291"/>
        <end position="300"/>
    </location>
</feature>
<dbReference type="Proteomes" id="UP000695562">
    <property type="component" value="Unassembled WGS sequence"/>
</dbReference>
<comment type="caution">
    <text evidence="3">The sequence shown here is derived from an EMBL/GenBank/DDBJ whole genome shotgun (WGS) entry which is preliminary data.</text>
</comment>
<organism evidence="3 4">
    <name type="scientific">Polysphondylium violaceum</name>
    <dbReference type="NCBI Taxonomy" id="133409"/>
    <lineage>
        <taxon>Eukaryota</taxon>
        <taxon>Amoebozoa</taxon>
        <taxon>Evosea</taxon>
        <taxon>Eumycetozoa</taxon>
        <taxon>Dictyostelia</taxon>
        <taxon>Dictyosteliales</taxon>
        <taxon>Dictyosteliaceae</taxon>
        <taxon>Polysphondylium</taxon>
    </lineage>
</organism>